<dbReference type="GO" id="GO:0004674">
    <property type="term" value="F:protein serine/threonine kinase activity"/>
    <property type="evidence" value="ECO:0007669"/>
    <property type="project" value="UniProtKB-KW"/>
</dbReference>
<evidence type="ECO:0000259" key="21">
    <source>
        <dbReference type="PROSITE" id="PS50011"/>
    </source>
</evidence>
<dbReference type="Gene3D" id="2.30.29.30">
    <property type="entry name" value="Pleckstrin-homology domain (PH domain)/Phosphotyrosine-binding domain (PTB)"/>
    <property type="match status" value="1"/>
</dbReference>
<dbReference type="PANTHER" id="PTHR22988:SF71">
    <property type="entry name" value="CITRON RHO-INTERACTING KINASE"/>
    <property type="match status" value="1"/>
</dbReference>
<dbReference type="InterPro" id="IPR017441">
    <property type="entry name" value="Protein_kinase_ATP_BS"/>
</dbReference>
<keyword evidence="14 18" id="KW-0175">Coiled coil</keyword>
<dbReference type="InterPro" id="IPR001180">
    <property type="entry name" value="CNH_dom"/>
</dbReference>
<feature type="domain" description="CNH" evidence="23">
    <location>
        <begin position="1477"/>
        <end position="1762"/>
    </location>
</feature>
<dbReference type="SMART" id="SM00036">
    <property type="entry name" value="CNH"/>
    <property type="match status" value="1"/>
</dbReference>
<dbReference type="PROSITE" id="PS00107">
    <property type="entry name" value="PROTEIN_KINASE_ATP"/>
    <property type="match status" value="1"/>
</dbReference>
<evidence type="ECO:0000256" key="11">
    <source>
        <dbReference type="ARBA" id="ARBA00022777"/>
    </source>
</evidence>
<evidence type="ECO:0000256" key="4">
    <source>
        <dbReference type="ARBA" id="ARBA00022490"/>
    </source>
</evidence>
<gene>
    <name evidence="25" type="ORF">Zmor_017122</name>
</gene>
<dbReference type="PROSITE" id="PS50011">
    <property type="entry name" value="PROTEIN_KINASE_DOM"/>
    <property type="match status" value="1"/>
</dbReference>
<evidence type="ECO:0000256" key="3">
    <source>
        <dbReference type="ARBA" id="ARBA00012513"/>
    </source>
</evidence>
<dbReference type="GO" id="GO:0005524">
    <property type="term" value="F:ATP binding"/>
    <property type="evidence" value="ECO:0007669"/>
    <property type="project" value="UniProtKB-UniRule"/>
</dbReference>
<reference evidence="25" key="1">
    <citation type="journal article" date="2023" name="G3 (Bethesda)">
        <title>Whole genome assemblies of Zophobas morio and Tenebrio molitor.</title>
        <authorList>
            <person name="Kaur S."/>
            <person name="Stinson S.A."/>
            <person name="diCenzo G.C."/>
        </authorList>
    </citation>
    <scope>NUCLEOTIDE SEQUENCE</scope>
    <source>
        <strain evidence="25">QUZm001</strain>
    </source>
</reference>
<name>A0AA38I956_9CUCU</name>
<dbReference type="InterPro" id="IPR046349">
    <property type="entry name" value="C1-like_sf"/>
</dbReference>
<keyword evidence="7" id="KW-0808">Transferase</keyword>
<keyword evidence="11" id="KW-0418">Kinase</keyword>
<evidence type="ECO:0000256" key="19">
    <source>
        <dbReference type="SAM" id="MobiDB-lite"/>
    </source>
</evidence>
<organism evidence="25 26">
    <name type="scientific">Zophobas morio</name>
    <dbReference type="NCBI Taxonomy" id="2755281"/>
    <lineage>
        <taxon>Eukaryota</taxon>
        <taxon>Metazoa</taxon>
        <taxon>Ecdysozoa</taxon>
        <taxon>Arthropoda</taxon>
        <taxon>Hexapoda</taxon>
        <taxon>Insecta</taxon>
        <taxon>Pterygota</taxon>
        <taxon>Neoptera</taxon>
        <taxon>Endopterygota</taxon>
        <taxon>Coleoptera</taxon>
        <taxon>Polyphaga</taxon>
        <taxon>Cucujiformia</taxon>
        <taxon>Tenebrionidae</taxon>
        <taxon>Zophobas</taxon>
    </lineage>
</organism>
<evidence type="ECO:0000259" key="24">
    <source>
        <dbReference type="PROSITE" id="PS51285"/>
    </source>
</evidence>
<dbReference type="EMBL" id="JALNTZ010000005">
    <property type="protein sequence ID" value="KAJ3651061.1"/>
    <property type="molecule type" value="Genomic_DNA"/>
</dbReference>
<dbReference type="GO" id="GO:0015629">
    <property type="term" value="C:actin cytoskeleton"/>
    <property type="evidence" value="ECO:0007669"/>
    <property type="project" value="TreeGrafter"/>
</dbReference>
<comment type="caution">
    <text evidence="25">The sequence shown here is derived from an EMBL/GenBank/DDBJ whole genome shotgun (WGS) entry which is preliminary data.</text>
</comment>
<dbReference type="PROSITE" id="PS50003">
    <property type="entry name" value="PH_DOMAIN"/>
    <property type="match status" value="1"/>
</dbReference>
<evidence type="ECO:0000256" key="16">
    <source>
        <dbReference type="ARBA" id="ARBA00048679"/>
    </source>
</evidence>
<dbReference type="SMART" id="SM00220">
    <property type="entry name" value="S_TKc"/>
    <property type="match status" value="1"/>
</dbReference>
<dbReference type="FunFam" id="1.10.510.10:FF:000751">
    <property type="entry name" value="Non-specific serine/threonine protein kinase"/>
    <property type="match status" value="1"/>
</dbReference>
<dbReference type="FunFam" id="3.30.200.20:FF:000017">
    <property type="entry name" value="Non-specific serine/threonine protein kinase"/>
    <property type="match status" value="1"/>
</dbReference>
<dbReference type="Pfam" id="PF00130">
    <property type="entry name" value="C1_1"/>
    <property type="match status" value="1"/>
</dbReference>
<dbReference type="SMART" id="SM00233">
    <property type="entry name" value="PH"/>
    <property type="match status" value="1"/>
</dbReference>
<comment type="subcellular location">
    <subcellularLocation>
        <location evidence="2">Cytoplasm</location>
    </subcellularLocation>
</comment>
<accession>A0AA38I956</accession>
<dbReference type="SUPFAM" id="SSF57889">
    <property type="entry name" value="Cysteine-rich domain"/>
    <property type="match status" value="1"/>
</dbReference>
<dbReference type="Pfam" id="PF00780">
    <property type="entry name" value="CNH"/>
    <property type="match status" value="1"/>
</dbReference>
<keyword evidence="8" id="KW-0479">Metal-binding</keyword>
<dbReference type="Gene3D" id="3.30.60.20">
    <property type="match status" value="1"/>
</dbReference>
<dbReference type="SMART" id="SM00133">
    <property type="entry name" value="S_TK_X"/>
    <property type="match status" value="1"/>
</dbReference>
<protein>
    <recommendedName>
        <fullName evidence="3">non-specific serine/threonine protein kinase</fullName>
        <ecNumber evidence="3">2.7.11.1</ecNumber>
    </recommendedName>
</protein>
<dbReference type="PROSITE" id="PS50219">
    <property type="entry name" value="CNH"/>
    <property type="match status" value="1"/>
</dbReference>
<dbReference type="PROSITE" id="PS00479">
    <property type="entry name" value="ZF_DAG_PE_1"/>
    <property type="match status" value="1"/>
</dbReference>
<dbReference type="Gene3D" id="1.10.510.10">
    <property type="entry name" value="Transferase(Phosphotransferase) domain 1"/>
    <property type="match status" value="1"/>
</dbReference>
<dbReference type="SMART" id="SM00109">
    <property type="entry name" value="C1"/>
    <property type="match status" value="1"/>
</dbReference>
<feature type="binding site" evidence="17">
    <location>
        <position position="117"/>
    </location>
    <ligand>
        <name>ATP</name>
        <dbReference type="ChEBI" id="CHEBI:30616"/>
    </ligand>
</feature>
<dbReference type="EC" id="2.7.11.1" evidence="3"/>
<evidence type="ECO:0000313" key="26">
    <source>
        <dbReference type="Proteomes" id="UP001168821"/>
    </source>
</evidence>
<dbReference type="InterPro" id="IPR008271">
    <property type="entry name" value="Ser/Thr_kinase_AS"/>
</dbReference>
<dbReference type="InterPro" id="IPR011993">
    <property type="entry name" value="PH-like_dom_sf"/>
</dbReference>
<comment type="catalytic activity">
    <reaction evidence="16">
        <text>L-seryl-[protein] + ATP = O-phospho-L-seryl-[protein] + ADP + H(+)</text>
        <dbReference type="Rhea" id="RHEA:17989"/>
        <dbReference type="Rhea" id="RHEA-COMP:9863"/>
        <dbReference type="Rhea" id="RHEA-COMP:11604"/>
        <dbReference type="ChEBI" id="CHEBI:15378"/>
        <dbReference type="ChEBI" id="CHEBI:29999"/>
        <dbReference type="ChEBI" id="CHEBI:30616"/>
        <dbReference type="ChEBI" id="CHEBI:83421"/>
        <dbReference type="ChEBI" id="CHEBI:456216"/>
        <dbReference type="EC" id="2.7.11.1"/>
    </reaction>
</comment>
<dbReference type="SUPFAM" id="SSF56112">
    <property type="entry name" value="Protein kinase-like (PK-like)"/>
    <property type="match status" value="1"/>
</dbReference>
<dbReference type="PANTHER" id="PTHR22988">
    <property type="entry name" value="MYOTONIC DYSTROPHY S/T KINASE-RELATED"/>
    <property type="match status" value="1"/>
</dbReference>
<dbReference type="Pfam" id="PF00069">
    <property type="entry name" value="Pkinase"/>
    <property type="match status" value="1"/>
</dbReference>
<evidence type="ECO:0000256" key="17">
    <source>
        <dbReference type="PROSITE-ProRule" id="PRU10141"/>
    </source>
</evidence>
<evidence type="ECO:0000256" key="13">
    <source>
        <dbReference type="ARBA" id="ARBA00022840"/>
    </source>
</evidence>
<evidence type="ECO:0000313" key="25">
    <source>
        <dbReference type="EMBL" id="KAJ3651061.1"/>
    </source>
</evidence>
<dbReference type="InterPro" id="IPR011009">
    <property type="entry name" value="Kinase-like_dom_sf"/>
</dbReference>
<evidence type="ECO:0000256" key="1">
    <source>
        <dbReference type="ARBA" id="ARBA00001946"/>
    </source>
</evidence>
<dbReference type="GO" id="GO:0000281">
    <property type="term" value="P:mitotic cytokinesis"/>
    <property type="evidence" value="ECO:0007669"/>
    <property type="project" value="TreeGrafter"/>
</dbReference>
<dbReference type="Gene3D" id="3.30.200.20">
    <property type="entry name" value="Phosphorylase Kinase, domain 1"/>
    <property type="match status" value="1"/>
</dbReference>
<evidence type="ECO:0000256" key="5">
    <source>
        <dbReference type="ARBA" id="ARBA00022527"/>
    </source>
</evidence>
<comment type="catalytic activity">
    <reaction evidence="15">
        <text>L-threonyl-[protein] + ATP = O-phospho-L-threonyl-[protein] + ADP + H(+)</text>
        <dbReference type="Rhea" id="RHEA:46608"/>
        <dbReference type="Rhea" id="RHEA-COMP:11060"/>
        <dbReference type="Rhea" id="RHEA-COMP:11605"/>
        <dbReference type="ChEBI" id="CHEBI:15378"/>
        <dbReference type="ChEBI" id="CHEBI:30013"/>
        <dbReference type="ChEBI" id="CHEBI:30616"/>
        <dbReference type="ChEBI" id="CHEBI:61977"/>
        <dbReference type="ChEBI" id="CHEBI:456216"/>
        <dbReference type="EC" id="2.7.11.1"/>
    </reaction>
</comment>
<dbReference type="InterPro" id="IPR050839">
    <property type="entry name" value="Rho-assoc_Ser/Thr_Kinase"/>
</dbReference>
<keyword evidence="9 17" id="KW-0547">Nucleotide-binding</keyword>
<dbReference type="InterPro" id="IPR000961">
    <property type="entry name" value="AGC-kinase_C"/>
</dbReference>
<dbReference type="SUPFAM" id="SSF50729">
    <property type="entry name" value="PH domain-like"/>
    <property type="match status" value="1"/>
</dbReference>
<evidence type="ECO:0000256" key="2">
    <source>
        <dbReference type="ARBA" id="ARBA00004496"/>
    </source>
</evidence>
<dbReference type="GO" id="GO:0008270">
    <property type="term" value="F:zinc ion binding"/>
    <property type="evidence" value="ECO:0007669"/>
    <property type="project" value="UniProtKB-KW"/>
</dbReference>
<keyword evidence="12" id="KW-0862">Zinc</keyword>
<evidence type="ECO:0000256" key="15">
    <source>
        <dbReference type="ARBA" id="ARBA00047899"/>
    </source>
</evidence>
<dbReference type="InterPro" id="IPR001849">
    <property type="entry name" value="PH_domain"/>
</dbReference>
<evidence type="ECO:0000256" key="10">
    <source>
        <dbReference type="ARBA" id="ARBA00022771"/>
    </source>
</evidence>
<feature type="domain" description="AGC-kinase C-terminal" evidence="24">
    <location>
        <begin position="346"/>
        <end position="416"/>
    </location>
</feature>
<dbReference type="GO" id="GO:0031032">
    <property type="term" value="P:actomyosin structure organization"/>
    <property type="evidence" value="ECO:0007669"/>
    <property type="project" value="TreeGrafter"/>
</dbReference>
<keyword evidence="5" id="KW-0723">Serine/threonine-protein kinase</keyword>
<proteinExistence type="predicted"/>
<evidence type="ECO:0000256" key="12">
    <source>
        <dbReference type="ARBA" id="ARBA00022833"/>
    </source>
</evidence>
<dbReference type="GO" id="GO:0005737">
    <property type="term" value="C:cytoplasm"/>
    <property type="evidence" value="ECO:0007669"/>
    <property type="project" value="UniProtKB-SubCell"/>
</dbReference>
<evidence type="ECO:0000256" key="18">
    <source>
        <dbReference type="SAM" id="Coils"/>
    </source>
</evidence>
<feature type="region of interest" description="Disordered" evidence="19">
    <location>
        <begin position="1813"/>
        <end position="1834"/>
    </location>
</feature>
<keyword evidence="13 17" id="KW-0067">ATP-binding</keyword>
<dbReference type="PROSITE" id="PS50081">
    <property type="entry name" value="ZF_DAG_PE_2"/>
    <property type="match status" value="1"/>
</dbReference>
<feature type="domain" description="PH" evidence="20">
    <location>
        <begin position="1346"/>
        <end position="1460"/>
    </location>
</feature>
<feature type="domain" description="Phorbol-ester/DAG-type" evidence="22">
    <location>
        <begin position="1269"/>
        <end position="1318"/>
    </location>
</feature>
<dbReference type="PROSITE" id="PS00108">
    <property type="entry name" value="PROTEIN_KINASE_ST"/>
    <property type="match status" value="1"/>
</dbReference>
<evidence type="ECO:0000256" key="14">
    <source>
        <dbReference type="ARBA" id="ARBA00023054"/>
    </source>
</evidence>
<feature type="coiled-coil region" evidence="18">
    <location>
        <begin position="723"/>
        <end position="1127"/>
    </location>
</feature>
<evidence type="ECO:0000256" key="9">
    <source>
        <dbReference type="ARBA" id="ARBA00022741"/>
    </source>
</evidence>
<keyword evidence="10" id="KW-0863">Zinc-finger</keyword>
<evidence type="ECO:0000256" key="8">
    <source>
        <dbReference type="ARBA" id="ARBA00022723"/>
    </source>
</evidence>
<keyword evidence="26" id="KW-1185">Reference proteome</keyword>
<evidence type="ECO:0000259" key="23">
    <source>
        <dbReference type="PROSITE" id="PS50219"/>
    </source>
</evidence>
<sequence length="1834" mass="210413">MEPSQETITSRRDKLNSQILGKTIDEQKPSLVHRECLLDALQALYDECCIETLQKYDKQIASFVERYKTTISEVKKLRVNIADFEIKDVIGRGHFGEVHVVREKQTGDIYAMKAIRKCDSLEKTSFDVERDIMAFAQSSWITSLQYAFQDSVYLFFVMEYHPGGDLLGLLYRQGGTLPESAATFYLAEIVLALEDLHVMGFAHRDIKPDNILLDRCGHLKLADFGSAARLDAKGFVSCGIPVGTPDYIAPEVLQSVEKNSKRVQYGVSCDYWSLGILAYELTIGKPPFTGQNTTTTYSKIMNHATHLKFPPDVLLTQAYVSLIKGLVTEEKSRLTKPQVRQHPLFKNIHFDTLRDQVPPYVPKITSLDDTSNFCDVVTKKNGPNIDNFKKKTQFSGRNLPFIGFTFTNGVSSCGRDYDRGSKAKDDIIRSMKEELEAVKRTLMKSEDFEEVKMCLEKKVLEKSHKLESIENVREKLERDLAASMAESTALKRTLEIERKDRAELERRALELIKSAKTKWETSERTKVETLRLEIEQQKDKIAQLTTTNNMLNEQLQRAFKLENKHKESLEAVEQMNRRSLVGLESRLEKVAVESRGKISTLQTMLDRSNDEKRALEEEIQKQKDELDALMKKLEKSSEEYTVLNGAALEAEKLVKELSERVATFEDEMEDNKTLKETVEEFFKESEIQRKKIKDLELANTLLTKELRHMDEYRKYIDLLKGIKTENEKKIHELESKLQEEEQKSASFQKQLVDSETLVNESQQLKELRMNMWKMEKELGNTKIDKRIAERELKDAMKEAKELSEEIQTLKIKIDENRKVHESAMLELNNINESLSIDLVKARESLKNFEDKLEHEKTKNGEEKALIEHLKETMKEKDARIATLTSEAKSLRNDLSSLKIQITKTEEQKQQILYECRRSRDDKQKLIDEVKDTKTQLENHQRSLEALREACLIIENQVIGYEKINASIQAEKAKLAQNTEELIKDLCKAKEEIQEAKKSANEEKSLRLLTETKVKRLSEDMESLQTECDSYKDHCLKYKECSNTLSEELTVSEEKVSDLEVTVKSYERQIEDFVSENNLLKEEISQYLTQIAGLKESNFKLKQQVQDLKNAKNLLIERSEELENILNARVTYFEEREIKHVSTIKQQTKLIDYLQVKIDEHTHKKKTLTDKLFGHSKKENQPIILPINYKDLESELQKHKKMNKDLQEEIYKLKAEISCKVTPVTKLLRHKSEITSPKTKLAMEQLTKSPASSNEFVKKNSMQRMHHNIPHRFVSKLCKKLSKCDHCSNQVMLGRDVSICTECSMTVHISCAELVKSTCGLPQAYAKHFKDSLTRLNSSENGDLDESVCVEGWIKVLSKNNCWEKRYAYLTDSRLEIYSNLDQQNRNLVESLDLKLANCKRKVVLEPVPSEIGVSVASSDLPFIMKVEISSDCWPVVAVVFMALSMADRDKWYKALQATFNDASDKYHIESLFSIPEKIYVNCLLDLTQNIKVVGTDHGLYSHYNDLLLHIEGPTEVQHICVIPESNIVVMIANLTGVLISCDLNHLINLTQCAPCTKPVLKHQSISVKNLDGFHYLHASTYSKHQMFCAATSKHLVIVKYELEAGEFVPLRIMDTAEPLGCALFTEHSLIVGADKFFEIDLSDFKAEEFLDSSDLRLKHAVKCHKMQSFPLAIVAVADNPKEFLLCFNEFSVFVDEYGRCSRPKEIKTSYLPIGFHFIRPFLYVVQFSGVEIMKLGQGDEDSRNAVVELKKMRYLGRNKVGIFVFHDGKVKLLEGRKLVEGDDGTSVCPSTEEGEESNRFSFTSSIVQSLDGNLSDESSVEDNTKRVKFSQTNL</sequence>
<dbReference type="InterPro" id="IPR000719">
    <property type="entry name" value="Prot_kinase_dom"/>
</dbReference>
<evidence type="ECO:0000256" key="6">
    <source>
        <dbReference type="ARBA" id="ARBA00022553"/>
    </source>
</evidence>
<feature type="coiled-coil region" evidence="18">
    <location>
        <begin position="459"/>
        <end position="674"/>
    </location>
</feature>
<evidence type="ECO:0000259" key="22">
    <source>
        <dbReference type="PROSITE" id="PS50081"/>
    </source>
</evidence>
<evidence type="ECO:0000259" key="20">
    <source>
        <dbReference type="PROSITE" id="PS50003"/>
    </source>
</evidence>
<evidence type="ECO:0000256" key="7">
    <source>
        <dbReference type="ARBA" id="ARBA00022679"/>
    </source>
</evidence>
<dbReference type="PROSITE" id="PS51285">
    <property type="entry name" value="AGC_KINASE_CTER"/>
    <property type="match status" value="1"/>
</dbReference>
<comment type="cofactor">
    <cofactor evidence="1">
        <name>Mg(2+)</name>
        <dbReference type="ChEBI" id="CHEBI:18420"/>
    </cofactor>
</comment>
<keyword evidence="6" id="KW-0597">Phosphoprotein</keyword>
<feature type="coiled-coil region" evidence="18">
    <location>
        <begin position="1188"/>
        <end position="1215"/>
    </location>
</feature>
<feature type="domain" description="Protein kinase" evidence="21">
    <location>
        <begin position="84"/>
        <end position="345"/>
    </location>
</feature>
<dbReference type="Pfam" id="PF00169">
    <property type="entry name" value="PH"/>
    <property type="match status" value="1"/>
</dbReference>
<keyword evidence="4" id="KW-0963">Cytoplasm</keyword>
<dbReference type="InterPro" id="IPR002219">
    <property type="entry name" value="PKC_DAG/PE"/>
</dbReference>
<dbReference type="Proteomes" id="UP001168821">
    <property type="component" value="Unassembled WGS sequence"/>
</dbReference>